<dbReference type="Proteomes" id="UP000015442">
    <property type="component" value="Unassembled WGS sequence"/>
</dbReference>
<name>T0GLR7_9LEPT</name>
<protein>
    <submittedName>
        <fullName evidence="1">Uncharacterized protein</fullName>
    </submittedName>
</protein>
<gene>
    <name evidence="1" type="ORF">LEP1GSC059_1962</name>
</gene>
<sequence>MTNKKKIEKEQATFKFSSKDFYDLLEKCQKKCSLTGRTLSPLTAEIELREPYKQEGIEEIDNHYFVHKTVSYLARYVSEEEIIEVAADIIRFRGAERGYALSKNKIQHEKRKYR</sequence>
<dbReference type="RefSeq" id="WP_017214771.1">
    <property type="nucleotide sequence ID" value="NZ_AKWY02000034.1"/>
</dbReference>
<proteinExistence type="predicted"/>
<dbReference type="AlphaFoldDB" id="T0GLR7"/>
<reference evidence="1 2" key="1">
    <citation type="submission" date="2013-05" db="EMBL/GenBank/DDBJ databases">
        <authorList>
            <person name="Harkins D.M."/>
            <person name="Durkin A.S."/>
            <person name="Brinkac L.M."/>
            <person name="Haft D.H."/>
            <person name="Selengut J.D."/>
            <person name="Sanka R."/>
            <person name="DePew J."/>
            <person name="Purushe J."/>
            <person name="Hartskeerl R.A."/>
            <person name="Ahmed A."/>
            <person name="van der Linden H."/>
            <person name="Goris M.G.A."/>
            <person name="Vinetz J.M."/>
            <person name="Sutton G.G."/>
            <person name="Nierman W.C."/>
            <person name="Fouts D.E."/>
        </authorList>
    </citation>
    <scope>NUCLEOTIDE SEQUENCE [LARGE SCALE GENOMIC DNA]</scope>
    <source>
        <strain evidence="1 2">CZ214</strain>
    </source>
</reference>
<accession>T0GLR7</accession>
<evidence type="ECO:0000313" key="1">
    <source>
        <dbReference type="EMBL" id="EQA69822.1"/>
    </source>
</evidence>
<evidence type="ECO:0000313" key="2">
    <source>
        <dbReference type="Proteomes" id="UP000015442"/>
    </source>
</evidence>
<dbReference type="GeneID" id="23203676"/>
<dbReference type="EMBL" id="AKWY02000034">
    <property type="protein sequence ID" value="EQA69822.1"/>
    <property type="molecule type" value="Genomic_DNA"/>
</dbReference>
<organism evidence="1 2">
    <name type="scientific">Leptospira noguchii serovar Panama str. CZ214</name>
    <dbReference type="NCBI Taxonomy" id="1001595"/>
    <lineage>
        <taxon>Bacteria</taxon>
        <taxon>Pseudomonadati</taxon>
        <taxon>Spirochaetota</taxon>
        <taxon>Spirochaetia</taxon>
        <taxon>Leptospirales</taxon>
        <taxon>Leptospiraceae</taxon>
        <taxon>Leptospira</taxon>
    </lineage>
</organism>
<comment type="caution">
    <text evidence="1">The sequence shown here is derived from an EMBL/GenBank/DDBJ whole genome shotgun (WGS) entry which is preliminary data.</text>
</comment>